<evidence type="ECO:0000256" key="2">
    <source>
        <dbReference type="SAM" id="Phobius"/>
    </source>
</evidence>
<feature type="transmembrane region" description="Helical" evidence="2">
    <location>
        <begin position="271"/>
        <end position="293"/>
    </location>
</feature>
<name>A0A812RY57_SYMPI</name>
<keyword evidence="2" id="KW-0472">Membrane</keyword>
<keyword evidence="2" id="KW-0812">Transmembrane</keyword>
<feature type="transmembrane region" description="Helical" evidence="2">
    <location>
        <begin position="202"/>
        <end position="220"/>
    </location>
</feature>
<dbReference type="OrthoDB" id="413915at2759"/>
<sequence length="924" mass="104176">MTTGGSLDSDDDDDSGWSDRLEEIYEQTKSFHTTHQKFFIRLSLALSVAFWVTLFSLPLYFGKLHYCVFGFRGELHETYSAYGRDPGCKPEMVGKMRNIGSFKEPEMVQWTPDMTPWHDNLRHRDIWCGYLPATWEDYWPNIAQFIVFTVYASTGDTVRLAWQGLIGTAGACINLQFMCWLYPGGAYAATCASGEPCVPNNFSFVVCWIDVLGVLFLFLASRANENTIKFGMSWHVCFMMDFMNPTKPLPGGVLEDLSGVNIWSNDLVPEILLTSVVGAVISILATFIPRIFFCMRPLANRVWAAQNSLACAEHIGSVWKESIEYLCGTKSYAKKYQLQRKIDDVREKIASTKGQVEQAWWETFQCGTPEQVRLKQHVFLTGVEGVQRTMYALANCILCEDFGGQHNEFVGALYHSVMRLHENSFKLTVTCSHASADGVITDDEAEEIEALQERVRECQRELLHKFRQAVPSGISASLAEEITFLFALSFWATTTENLATELVTHEPSRSWYTVIKQGFVDTWGLHHVLEPDHLKFVVRNFIPISTCYILAYAVPTNSVFVQYSATMPNTLALLITRFSGSAFTKNIHRTLGVLLGKFWPILLKASWMAWPCQSTERGILQLVSLFLFVALSSYVYYSSTTWATIAVLVAGYGVYPLMIPCESDVSSDSYYSARYKEIGQVTVAIMLQFCIESALHATSPAELAIKKMEQAVQAVRTGFRGFFEGDLDLMAEGMKTEGYLLEARALAAEADPSVQLAPGWQAPFKLRLYTMSLDVLDQIKSDYVMLFNACLDQQSFSANGENTSEILRPLSENPAMRALFERLTGHSHNIMDSLFRTLRHTSETSLDSDILKEVVEVSFHAVFPEDERDRLYRTLTLNLPAMSKQHLSVVYDPQARATVVIRALENAINHLEDICSLIIGEDIF</sequence>
<keyword evidence="1" id="KW-0175">Coiled coil</keyword>
<accession>A0A812RY57</accession>
<comment type="caution">
    <text evidence="3">The sequence shown here is derived from an EMBL/GenBank/DDBJ whole genome shotgun (WGS) entry which is preliminary data.</text>
</comment>
<reference evidence="3" key="1">
    <citation type="submission" date="2021-02" db="EMBL/GenBank/DDBJ databases">
        <authorList>
            <person name="Dougan E. K."/>
            <person name="Rhodes N."/>
            <person name="Thang M."/>
            <person name="Chan C."/>
        </authorList>
    </citation>
    <scope>NUCLEOTIDE SEQUENCE</scope>
</reference>
<evidence type="ECO:0000256" key="1">
    <source>
        <dbReference type="SAM" id="Coils"/>
    </source>
</evidence>
<feature type="transmembrane region" description="Helical" evidence="2">
    <location>
        <begin position="38"/>
        <end position="61"/>
    </location>
</feature>
<dbReference type="AlphaFoldDB" id="A0A812RY57"/>
<keyword evidence="4" id="KW-1185">Reference proteome</keyword>
<proteinExistence type="predicted"/>
<dbReference type="Proteomes" id="UP000649617">
    <property type="component" value="Unassembled WGS sequence"/>
</dbReference>
<evidence type="ECO:0000313" key="4">
    <source>
        <dbReference type="Proteomes" id="UP000649617"/>
    </source>
</evidence>
<organism evidence="3 4">
    <name type="scientific">Symbiodinium pilosum</name>
    <name type="common">Dinoflagellate</name>
    <dbReference type="NCBI Taxonomy" id="2952"/>
    <lineage>
        <taxon>Eukaryota</taxon>
        <taxon>Sar</taxon>
        <taxon>Alveolata</taxon>
        <taxon>Dinophyceae</taxon>
        <taxon>Suessiales</taxon>
        <taxon>Symbiodiniaceae</taxon>
        <taxon>Symbiodinium</taxon>
    </lineage>
</organism>
<feature type="coiled-coil region" evidence="1">
    <location>
        <begin position="441"/>
        <end position="468"/>
    </location>
</feature>
<dbReference type="EMBL" id="CAJNIZ010022112">
    <property type="protein sequence ID" value="CAE7458016.1"/>
    <property type="molecule type" value="Genomic_DNA"/>
</dbReference>
<keyword evidence="2" id="KW-1133">Transmembrane helix</keyword>
<gene>
    <name evidence="3" type="ORF">SPIL2461_LOCUS11294</name>
</gene>
<evidence type="ECO:0000313" key="3">
    <source>
        <dbReference type="EMBL" id="CAE7458016.1"/>
    </source>
</evidence>
<protein>
    <submittedName>
        <fullName evidence="3">Uncharacterized protein</fullName>
    </submittedName>
</protein>